<dbReference type="GO" id="GO:0045815">
    <property type="term" value="P:transcription initiation-coupled chromatin remodeling"/>
    <property type="evidence" value="ECO:0007669"/>
    <property type="project" value="TreeGrafter"/>
</dbReference>
<evidence type="ECO:0000256" key="1">
    <source>
        <dbReference type="ARBA" id="ARBA00005277"/>
    </source>
</evidence>
<dbReference type="InterPro" id="IPR032743">
    <property type="entry name" value="FAM47"/>
</dbReference>
<dbReference type="EMBL" id="JACASF010000002">
    <property type="protein sequence ID" value="KAF6492490.1"/>
    <property type="molecule type" value="Genomic_DNA"/>
</dbReference>
<dbReference type="GO" id="GO:0000785">
    <property type="term" value="C:chromatin"/>
    <property type="evidence" value="ECO:0007669"/>
    <property type="project" value="TreeGrafter"/>
</dbReference>
<feature type="compositionally biased region" description="Acidic residues" evidence="2">
    <location>
        <begin position="306"/>
        <end position="370"/>
    </location>
</feature>
<protein>
    <recommendedName>
        <fullName evidence="5">Protein FAM47E</fullName>
    </recommendedName>
</protein>
<proteinExistence type="inferred from homology"/>
<sequence>MGLSWPEPSKKWLSGPEPSKRWLSGPEPSKRWLSGPEPSKRWLSGPEPSKRWLSGPEPSKRWLSGSEPNKKVLLTPEPYMRWLIVSRPNKEGQLGPETRRERLGPVQLKPRPPGMDCKPWFKDRDRLPSHYLAKSKNRFLKCPTSLDSRRWIFLKEGLDDFRTGCPSCENIITRGHRESFLPTIAHRIPRPPPKRGQNNLPKGADLCSKLSLAQQARKAFVESIEASLIKHPLARYPNLEKSLPADLLLKVLQVLDPDRKLEDTWAYCLSVIEGKQSINLYEKHLEEINLELSDEDDLESPREVDLEPPGEVDLEPPGEVDLESPGEVDLELPGEVDLEPPGEVDLEPPGEVDLELPGEVDLEPPGEVDLESSKDSLLEYITKLLPETKKPQKSSSTSFPKGPSFYQRTPSEVHKFCKWINDTFGDLGIDEEYIVKQFEIDHECTPTYNTVKIKKVSQIPLEIKYSKQLDKIKERKFSLQEESWERKLRKRQDPYKPKRVKIRYGAWYLKPSTWKKLINDEPLIDPKVLREQEYQNYKRYLEPGIIDELYGPIAFKDFIISKGYRMPGVLKKLFFRKGWTYDSVKTPFHRVMKLLSKSNNEEEEEEDV</sequence>
<feature type="region of interest" description="Disordered" evidence="2">
    <location>
        <begin position="294"/>
        <end position="370"/>
    </location>
</feature>
<evidence type="ECO:0000313" key="3">
    <source>
        <dbReference type="EMBL" id="KAF6492490.1"/>
    </source>
</evidence>
<gene>
    <name evidence="3" type="ORF">HJG59_009682</name>
</gene>
<dbReference type="Pfam" id="PF14642">
    <property type="entry name" value="FAM47"/>
    <property type="match status" value="1"/>
</dbReference>
<reference evidence="3 4" key="1">
    <citation type="journal article" date="2020" name="Nature">
        <title>Six reference-quality genomes reveal evolution of bat adaptations.</title>
        <authorList>
            <person name="Jebb D."/>
            <person name="Huang Z."/>
            <person name="Pippel M."/>
            <person name="Hughes G.M."/>
            <person name="Lavrichenko K."/>
            <person name="Devanna P."/>
            <person name="Winkler S."/>
            <person name="Jermiin L.S."/>
            <person name="Skirmuntt E.C."/>
            <person name="Katzourakis A."/>
            <person name="Burkitt-Gray L."/>
            <person name="Ray D.A."/>
            <person name="Sullivan K.A.M."/>
            <person name="Roscito J.G."/>
            <person name="Kirilenko B.M."/>
            <person name="Davalos L.M."/>
            <person name="Corthals A.P."/>
            <person name="Power M.L."/>
            <person name="Jones G."/>
            <person name="Ransome R.D."/>
            <person name="Dechmann D.K.N."/>
            <person name="Locatelli A.G."/>
            <person name="Puechmaille S.J."/>
            <person name="Fedrigo O."/>
            <person name="Jarvis E.D."/>
            <person name="Hiller M."/>
            <person name="Vernes S.C."/>
            <person name="Myers E.W."/>
            <person name="Teeling E.C."/>
        </authorList>
    </citation>
    <scope>NUCLEOTIDE SEQUENCE [LARGE SCALE GENOMIC DNA]</scope>
    <source>
        <strain evidence="3">MMolMol1</strain>
        <tissue evidence="3">Muscle</tissue>
    </source>
</reference>
<feature type="region of interest" description="Disordered" evidence="2">
    <location>
        <begin position="1"/>
        <end position="66"/>
    </location>
</feature>
<organism evidence="3 4">
    <name type="scientific">Molossus molossus</name>
    <name type="common">Pallas' mastiff bat</name>
    <name type="synonym">Vespertilio molossus</name>
    <dbReference type="NCBI Taxonomy" id="27622"/>
    <lineage>
        <taxon>Eukaryota</taxon>
        <taxon>Metazoa</taxon>
        <taxon>Chordata</taxon>
        <taxon>Craniata</taxon>
        <taxon>Vertebrata</taxon>
        <taxon>Euteleostomi</taxon>
        <taxon>Mammalia</taxon>
        <taxon>Eutheria</taxon>
        <taxon>Laurasiatheria</taxon>
        <taxon>Chiroptera</taxon>
        <taxon>Yangochiroptera</taxon>
        <taxon>Molossidae</taxon>
        <taxon>Molossus</taxon>
    </lineage>
</organism>
<dbReference type="PANTHER" id="PTHR46449:SF1">
    <property type="entry name" value="FAMILY WITH SEQUENCE SIMILARITY 47, MEMBER A-RELATED"/>
    <property type="match status" value="1"/>
</dbReference>
<dbReference type="InParanoid" id="A0A7J8J7R6"/>
<comment type="similarity">
    <text evidence="1">Belongs to the FAM47 family.</text>
</comment>
<dbReference type="PANTHER" id="PTHR46449">
    <property type="entry name" value="ZGC:158260"/>
    <property type="match status" value="1"/>
</dbReference>
<evidence type="ECO:0008006" key="5">
    <source>
        <dbReference type="Google" id="ProtNLM"/>
    </source>
</evidence>
<dbReference type="FunCoup" id="A0A7J8J7R6">
    <property type="interactions" value="4"/>
</dbReference>
<comment type="caution">
    <text evidence="3">The sequence shown here is derived from an EMBL/GenBank/DDBJ whole genome shotgun (WGS) entry which is preliminary data.</text>
</comment>
<name>A0A7J8J7R6_MOLMO</name>
<keyword evidence="4" id="KW-1185">Reference proteome</keyword>
<dbReference type="Proteomes" id="UP000550707">
    <property type="component" value="Unassembled WGS sequence"/>
</dbReference>
<evidence type="ECO:0000256" key="2">
    <source>
        <dbReference type="SAM" id="MobiDB-lite"/>
    </source>
</evidence>
<dbReference type="AlphaFoldDB" id="A0A7J8J7R6"/>
<evidence type="ECO:0000313" key="4">
    <source>
        <dbReference type="Proteomes" id="UP000550707"/>
    </source>
</evidence>
<accession>A0A7J8J7R6</accession>